<dbReference type="InterPro" id="IPR036259">
    <property type="entry name" value="MFS_trans_sf"/>
</dbReference>
<evidence type="ECO:0000256" key="6">
    <source>
        <dbReference type="ARBA" id="ARBA00023136"/>
    </source>
</evidence>
<feature type="transmembrane region" description="Helical" evidence="7">
    <location>
        <begin position="56"/>
        <end position="77"/>
    </location>
</feature>
<proteinExistence type="predicted"/>
<dbReference type="GO" id="GO:0005886">
    <property type="term" value="C:plasma membrane"/>
    <property type="evidence" value="ECO:0007669"/>
    <property type="project" value="UniProtKB-SubCell"/>
</dbReference>
<dbReference type="GO" id="GO:0022857">
    <property type="term" value="F:transmembrane transporter activity"/>
    <property type="evidence" value="ECO:0007669"/>
    <property type="project" value="InterPro"/>
</dbReference>
<dbReference type="PRINTS" id="PR01036">
    <property type="entry name" value="TCRTETB"/>
</dbReference>
<dbReference type="PANTHER" id="PTHR42718:SF24">
    <property type="entry name" value="MAJOR FACILITATOR SUPERFAMILY (MFS) PROFILE DOMAIN-CONTAINING PROTEIN"/>
    <property type="match status" value="1"/>
</dbReference>
<evidence type="ECO:0000256" key="4">
    <source>
        <dbReference type="ARBA" id="ARBA00022692"/>
    </source>
</evidence>
<evidence type="ECO:0000256" key="5">
    <source>
        <dbReference type="ARBA" id="ARBA00022989"/>
    </source>
</evidence>
<feature type="transmembrane region" description="Helical" evidence="7">
    <location>
        <begin position="141"/>
        <end position="164"/>
    </location>
</feature>
<dbReference type="EMBL" id="CP041666">
    <property type="protein sequence ID" value="QDP39058.1"/>
    <property type="molecule type" value="Genomic_DNA"/>
</dbReference>
<keyword evidence="4 7" id="KW-0812">Transmembrane</keyword>
<dbReference type="AlphaFoldDB" id="A0A516KCD0"/>
<dbReference type="NCBIfam" id="TIGR00711">
    <property type="entry name" value="efflux_EmrB"/>
    <property type="match status" value="1"/>
</dbReference>
<dbReference type="InterPro" id="IPR004638">
    <property type="entry name" value="EmrB-like"/>
</dbReference>
<dbReference type="SUPFAM" id="SSF103473">
    <property type="entry name" value="MFS general substrate transporter"/>
    <property type="match status" value="1"/>
</dbReference>
<feature type="transmembrane region" description="Helical" evidence="7">
    <location>
        <begin position="271"/>
        <end position="296"/>
    </location>
</feature>
<reference evidence="9 10" key="1">
    <citation type="submission" date="2019-07" db="EMBL/GenBank/DDBJ databases">
        <authorList>
            <person name="Li J."/>
        </authorList>
    </citation>
    <scope>NUCLEOTIDE SEQUENCE [LARGE SCALE GENOMIC DNA]</scope>
    <source>
        <strain evidence="9 10">TKL69</strain>
    </source>
</reference>
<dbReference type="InterPro" id="IPR020846">
    <property type="entry name" value="MFS_dom"/>
</dbReference>
<keyword evidence="5 7" id="KW-1133">Transmembrane helix</keyword>
<accession>A0A516KCD0</accession>
<feature type="transmembrane region" description="Helical" evidence="7">
    <location>
        <begin position="84"/>
        <end position="108"/>
    </location>
</feature>
<sequence>MTNEWPEENSKTFHRFPIVAVLLAGGFVAILNQTLLATATPHIMADFNISENTAQWLTTIFMLVNGVMIPVTAFLIETFTTRRLVLVALSVFAVGTAICIFAPTFFILMVGRVVQASGAGIMMPLMMTVFLTIFPIEKRGAAMGTVGLVISFAPAIGPTLSGWIVENYPWRTMFMIILPIIIIDIIFAYLAMKNVTKQTFPKVDILSIILSTLGFGGLLYGFSTAGNNGWDNAQVIIGLIVGMICLTSFILRQFKLAQPILEFRVFQYKTFTITTVIGMIVFMGLIGSETILPIYMQNMVGFSAVESGFMIMPGALLMGAMSPITGRIFDKIGARWLAITGLSIMTITTFFLTNLSAETSLTYLTIVFGIRMFGMSMVMMPVTTAGLNQLPLKLIPHGTAMNNTMRQVAASIGTAILVTVMTSATLQTGTAGDPSGRIHGVNVAFWVATGLSVIGLLLSFFIKSPAKEKEEKNVSSTNLKRAES</sequence>
<name>A0A516KCD0_9BACI</name>
<dbReference type="KEGG" id="aqt:FN924_01835"/>
<evidence type="ECO:0000313" key="9">
    <source>
        <dbReference type="EMBL" id="QDP39058.1"/>
    </source>
</evidence>
<feature type="transmembrane region" description="Helical" evidence="7">
    <location>
        <begin position="16"/>
        <end position="36"/>
    </location>
</feature>
<feature type="transmembrane region" description="Helical" evidence="7">
    <location>
        <begin position="408"/>
        <end position="426"/>
    </location>
</feature>
<dbReference type="RefSeq" id="WP_143891808.1">
    <property type="nucleotide sequence ID" value="NZ_CP041666.1"/>
</dbReference>
<comment type="subcellular location">
    <subcellularLocation>
        <location evidence="1">Cell membrane</location>
        <topology evidence="1">Multi-pass membrane protein</topology>
    </subcellularLocation>
</comment>
<keyword evidence="10" id="KW-1185">Reference proteome</keyword>
<dbReference type="PANTHER" id="PTHR42718">
    <property type="entry name" value="MAJOR FACILITATOR SUPERFAMILY MULTIDRUG TRANSPORTER MFSC"/>
    <property type="match status" value="1"/>
</dbReference>
<dbReference type="Proteomes" id="UP000315215">
    <property type="component" value="Chromosome"/>
</dbReference>
<evidence type="ECO:0000313" key="10">
    <source>
        <dbReference type="Proteomes" id="UP000315215"/>
    </source>
</evidence>
<dbReference type="Gene3D" id="1.20.1250.20">
    <property type="entry name" value="MFS general substrate transporter like domains"/>
    <property type="match status" value="1"/>
</dbReference>
<feature type="transmembrane region" description="Helical" evidence="7">
    <location>
        <begin position="114"/>
        <end position="134"/>
    </location>
</feature>
<dbReference type="CDD" id="cd17503">
    <property type="entry name" value="MFS_LmrB_MDR_like"/>
    <property type="match status" value="1"/>
</dbReference>
<feature type="transmembrane region" description="Helical" evidence="7">
    <location>
        <begin position="363"/>
        <end position="387"/>
    </location>
</feature>
<evidence type="ECO:0000256" key="2">
    <source>
        <dbReference type="ARBA" id="ARBA00022448"/>
    </source>
</evidence>
<protein>
    <submittedName>
        <fullName evidence="9">Multidrug efflux MFS transporter</fullName>
    </submittedName>
</protein>
<dbReference type="Pfam" id="PF07690">
    <property type="entry name" value="MFS_1"/>
    <property type="match status" value="1"/>
</dbReference>
<evidence type="ECO:0000259" key="8">
    <source>
        <dbReference type="PROSITE" id="PS50850"/>
    </source>
</evidence>
<feature type="transmembrane region" description="Helical" evidence="7">
    <location>
        <begin position="438"/>
        <end position="462"/>
    </location>
</feature>
<organism evidence="9 10">
    <name type="scientific">Radiobacillus deserti</name>
    <dbReference type="NCBI Taxonomy" id="2594883"/>
    <lineage>
        <taxon>Bacteria</taxon>
        <taxon>Bacillati</taxon>
        <taxon>Bacillota</taxon>
        <taxon>Bacilli</taxon>
        <taxon>Bacillales</taxon>
        <taxon>Bacillaceae</taxon>
        <taxon>Radiobacillus</taxon>
    </lineage>
</organism>
<dbReference type="PROSITE" id="PS50850">
    <property type="entry name" value="MFS"/>
    <property type="match status" value="1"/>
</dbReference>
<keyword evidence="6 7" id="KW-0472">Membrane</keyword>
<dbReference type="Gene3D" id="1.20.1720.10">
    <property type="entry name" value="Multidrug resistance protein D"/>
    <property type="match status" value="1"/>
</dbReference>
<evidence type="ECO:0000256" key="7">
    <source>
        <dbReference type="SAM" id="Phobius"/>
    </source>
</evidence>
<gene>
    <name evidence="9" type="ORF">FN924_01835</name>
</gene>
<evidence type="ECO:0000256" key="3">
    <source>
        <dbReference type="ARBA" id="ARBA00022475"/>
    </source>
</evidence>
<feature type="domain" description="Major facilitator superfamily (MFS) profile" evidence="8">
    <location>
        <begin position="18"/>
        <end position="467"/>
    </location>
</feature>
<feature type="transmembrane region" description="Helical" evidence="7">
    <location>
        <begin position="234"/>
        <end position="251"/>
    </location>
</feature>
<feature type="transmembrane region" description="Helical" evidence="7">
    <location>
        <begin position="308"/>
        <end position="329"/>
    </location>
</feature>
<dbReference type="OrthoDB" id="9816041at2"/>
<feature type="transmembrane region" description="Helical" evidence="7">
    <location>
        <begin position="170"/>
        <end position="191"/>
    </location>
</feature>
<feature type="transmembrane region" description="Helical" evidence="7">
    <location>
        <begin position="203"/>
        <end position="222"/>
    </location>
</feature>
<keyword evidence="3" id="KW-1003">Cell membrane</keyword>
<feature type="transmembrane region" description="Helical" evidence="7">
    <location>
        <begin position="336"/>
        <end position="357"/>
    </location>
</feature>
<evidence type="ECO:0000256" key="1">
    <source>
        <dbReference type="ARBA" id="ARBA00004651"/>
    </source>
</evidence>
<keyword evidence="2" id="KW-0813">Transport</keyword>
<dbReference type="InterPro" id="IPR011701">
    <property type="entry name" value="MFS"/>
</dbReference>